<dbReference type="SMART" id="SM00304">
    <property type="entry name" value="HAMP"/>
    <property type="match status" value="1"/>
</dbReference>
<evidence type="ECO:0000256" key="1">
    <source>
        <dbReference type="ARBA" id="ARBA00022500"/>
    </source>
</evidence>
<evidence type="ECO:0000259" key="7">
    <source>
        <dbReference type="PROSITE" id="PS50885"/>
    </source>
</evidence>
<feature type="transmembrane region" description="Helical" evidence="5">
    <location>
        <begin position="7"/>
        <end position="29"/>
    </location>
</feature>
<evidence type="ECO:0000256" key="3">
    <source>
        <dbReference type="PROSITE-ProRule" id="PRU00284"/>
    </source>
</evidence>
<evidence type="ECO:0000313" key="9">
    <source>
        <dbReference type="Proteomes" id="UP000823638"/>
    </source>
</evidence>
<gene>
    <name evidence="8" type="ORF">IAA81_03195</name>
</gene>
<evidence type="ECO:0000313" key="8">
    <source>
        <dbReference type="EMBL" id="MBO8457218.1"/>
    </source>
</evidence>
<dbReference type="AlphaFoldDB" id="A0A9D9N1Z1"/>
<evidence type="ECO:0000256" key="2">
    <source>
        <dbReference type="ARBA" id="ARBA00029447"/>
    </source>
</evidence>
<dbReference type="PANTHER" id="PTHR43531:SF11">
    <property type="entry name" value="METHYL-ACCEPTING CHEMOTAXIS PROTEIN 3"/>
    <property type="match status" value="1"/>
</dbReference>
<dbReference type="Gene3D" id="3.30.450.20">
    <property type="entry name" value="PAS domain"/>
    <property type="match status" value="1"/>
</dbReference>
<keyword evidence="5" id="KW-1133">Transmembrane helix</keyword>
<dbReference type="InterPro" id="IPR051310">
    <property type="entry name" value="MCP_chemotaxis"/>
</dbReference>
<dbReference type="PROSITE" id="PS50885">
    <property type="entry name" value="HAMP"/>
    <property type="match status" value="1"/>
</dbReference>
<evidence type="ECO:0000256" key="5">
    <source>
        <dbReference type="SAM" id="Phobius"/>
    </source>
</evidence>
<dbReference type="Gene3D" id="1.10.287.950">
    <property type="entry name" value="Methyl-accepting chemotaxis protein"/>
    <property type="match status" value="1"/>
</dbReference>
<dbReference type="Gene3D" id="6.10.340.10">
    <property type="match status" value="1"/>
</dbReference>
<dbReference type="SMART" id="SM00283">
    <property type="entry name" value="MA"/>
    <property type="match status" value="1"/>
</dbReference>
<organism evidence="8 9">
    <name type="scientific">Candidatus Gallitreponema excrementavium</name>
    <dbReference type="NCBI Taxonomy" id="2840840"/>
    <lineage>
        <taxon>Bacteria</taxon>
        <taxon>Pseudomonadati</taxon>
        <taxon>Spirochaetota</taxon>
        <taxon>Spirochaetia</taxon>
        <taxon>Spirochaetales</taxon>
        <taxon>Candidatus Gallitreponema</taxon>
    </lineage>
</organism>
<comment type="similarity">
    <text evidence="2">Belongs to the methyl-accepting chemotaxis (MCP) protein family.</text>
</comment>
<dbReference type="Pfam" id="PF00015">
    <property type="entry name" value="MCPsignal"/>
    <property type="match status" value="1"/>
</dbReference>
<evidence type="ECO:0000259" key="6">
    <source>
        <dbReference type="PROSITE" id="PS50111"/>
    </source>
</evidence>
<dbReference type="PANTHER" id="PTHR43531">
    <property type="entry name" value="PROTEIN ICFG"/>
    <property type="match status" value="1"/>
</dbReference>
<sequence>MKLKRRITLYFLCLALIPIIVGLILIYSLTKKDLTQISDQLITEYAGRVGEGLFSFFDGVNNTVISFSNTPNVINYNWDTLGNTLHKTTEEISSVNRFILVQDDGTYWISNDQTGNPYKNNKMTSDNSNPDAGYSLLSDRDYFKTLVTNNKDGKLRTYTSDVMLSTSTGEKQCIVGATITGNNGVTGMLGATITDTEFKEIFGSLISDFESTFGKDSDLLMISDKGQIVTWLKFDENLNTFIDSTSNYSSLESTQSLSENFQNLIKSLENQDTGIRHYERLGVKTATAKFKISGTMFSIYLNVPEKVLYSTVSTMALLTVVLVIIVSLILVIGSLIIGSRIANPVEKTTLSLKNIANGNGDLTQRLEVKGKDEISDLGKYFNLFIENLHGIMSNISTKSSSMKQISLNLENQTVSITNDVSTIGNNISELNFNTEEQSASVTETSATITEITKNIASLTEQIENQSAALNESSAAIQQMVSNINSISNNLTKASESFAMLKKSSTEGSMNINSVEDMVANVSGLSSHLLEANEVINSIASQTNLLAMNAAIEAAHAGDAGKGFSVVADEIRKLAEDSSAQSKTIASELQSIVESIESIVNATQKAGSSFDDVVTQIESVGKLTEEITLAMQEQNEGSKQVLEALKSIQDVTMNVRDSSVEMNSGSQTILKEMSRVADISRKVQDMSEQVSKAVEDINKTVEDISKESTENKDAIDSLNKITQGFKL</sequence>
<keyword evidence="5" id="KW-0812">Transmembrane</keyword>
<dbReference type="GO" id="GO:0007165">
    <property type="term" value="P:signal transduction"/>
    <property type="evidence" value="ECO:0007669"/>
    <property type="project" value="UniProtKB-KW"/>
</dbReference>
<evidence type="ECO:0000256" key="4">
    <source>
        <dbReference type="SAM" id="Coils"/>
    </source>
</evidence>
<proteinExistence type="inferred from homology"/>
<dbReference type="Proteomes" id="UP000823638">
    <property type="component" value="Unassembled WGS sequence"/>
</dbReference>
<feature type="domain" description="Methyl-accepting transducer" evidence="6">
    <location>
        <begin position="440"/>
        <end position="662"/>
    </location>
</feature>
<feature type="transmembrane region" description="Helical" evidence="5">
    <location>
        <begin position="315"/>
        <end position="337"/>
    </location>
</feature>
<keyword evidence="3" id="KW-0807">Transducer</keyword>
<dbReference type="SUPFAM" id="SSF58104">
    <property type="entry name" value="Methyl-accepting chemotaxis protein (MCP) signaling domain"/>
    <property type="match status" value="1"/>
</dbReference>
<dbReference type="InterPro" id="IPR004089">
    <property type="entry name" value="MCPsignal_dom"/>
</dbReference>
<reference evidence="8" key="1">
    <citation type="submission" date="2020-10" db="EMBL/GenBank/DDBJ databases">
        <authorList>
            <person name="Gilroy R."/>
        </authorList>
    </citation>
    <scope>NUCLEOTIDE SEQUENCE</scope>
    <source>
        <strain evidence="8">10532</strain>
    </source>
</reference>
<name>A0A9D9N1Z1_9SPIR</name>
<accession>A0A9D9N1Z1</accession>
<dbReference type="GO" id="GO:0006935">
    <property type="term" value="P:chemotaxis"/>
    <property type="evidence" value="ECO:0007669"/>
    <property type="project" value="UniProtKB-KW"/>
</dbReference>
<keyword evidence="5" id="KW-0472">Membrane</keyword>
<keyword evidence="1" id="KW-0145">Chemotaxis</keyword>
<dbReference type="GO" id="GO:0016020">
    <property type="term" value="C:membrane"/>
    <property type="evidence" value="ECO:0007669"/>
    <property type="project" value="InterPro"/>
</dbReference>
<reference evidence="8" key="2">
    <citation type="journal article" date="2021" name="PeerJ">
        <title>Extensive microbial diversity within the chicken gut microbiome revealed by metagenomics and culture.</title>
        <authorList>
            <person name="Gilroy R."/>
            <person name="Ravi A."/>
            <person name="Getino M."/>
            <person name="Pursley I."/>
            <person name="Horton D.L."/>
            <person name="Alikhan N.F."/>
            <person name="Baker D."/>
            <person name="Gharbi K."/>
            <person name="Hall N."/>
            <person name="Watson M."/>
            <person name="Adriaenssens E.M."/>
            <person name="Foster-Nyarko E."/>
            <person name="Jarju S."/>
            <person name="Secka A."/>
            <person name="Antonio M."/>
            <person name="Oren A."/>
            <person name="Chaudhuri R.R."/>
            <person name="La Ragione R."/>
            <person name="Hildebrand F."/>
            <person name="Pallen M.J."/>
        </authorList>
    </citation>
    <scope>NUCLEOTIDE SEQUENCE</scope>
    <source>
        <strain evidence="8">10532</strain>
    </source>
</reference>
<feature type="coiled-coil region" evidence="4">
    <location>
        <begin position="448"/>
        <end position="475"/>
    </location>
</feature>
<dbReference type="Pfam" id="PF00672">
    <property type="entry name" value="HAMP"/>
    <property type="match status" value="1"/>
</dbReference>
<dbReference type="PROSITE" id="PS50111">
    <property type="entry name" value="CHEMOTAXIS_TRANSDUC_2"/>
    <property type="match status" value="1"/>
</dbReference>
<keyword evidence="4" id="KW-0175">Coiled coil</keyword>
<dbReference type="EMBL" id="JADIMM010000039">
    <property type="protein sequence ID" value="MBO8457218.1"/>
    <property type="molecule type" value="Genomic_DNA"/>
</dbReference>
<feature type="domain" description="HAMP" evidence="7">
    <location>
        <begin position="339"/>
        <end position="393"/>
    </location>
</feature>
<dbReference type="InterPro" id="IPR003660">
    <property type="entry name" value="HAMP_dom"/>
</dbReference>
<protein>
    <submittedName>
        <fullName evidence="8">HAMP domain-containing protein</fullName>
    </submittedName>
</protein>
<comment type="caution">
    <text evidence="8">The sequence shown here is derived from an EMBL/GenBank/DDBJ whole genome shotgun (WGS) entry which is preliminary data.</text>
</comment>
<dbReference type="CDD" id="cd06225">
    <property type="entry name" value="HAMP"/>
    <property type="match status" value="1"/>
</dbReference>